<keyword evidence="2" id="KW-0217">Developmental protein</keyword>
<feature type="domain" description="RST" evidence="7">
    <location>
        <begin position="388"/>
        <end position="456"/>
    </location>
</feature>
<dbReference type="SUPFAM" id="SSF56399">
    <property type="entry name" value="ADP-ribosylation"/>
    <property type="match status" value="1"/>
</dbReference>
<feature type="domain" description="PARP catalytic" evidence="6">
    <location>
        <begin position="169"/>
        <end position="390"/>
    </location>
</feature>
<dbReference type="InterPro" id="IPR044964">
    <property type="entry name" value="RCD1/SRO1-5"/>
</dbReference>
<evidence type="ECO:0008006" key="10">
    <source>
        <dbReference type="Google" id="ProtNLM"/>
    </source>
</evidence>
<feature type="compositionally biased region" description="Basic and acidic residues" evidence="5">
    <location>
        <begin position="130"/>
        <end position="141"/>
    </location>
</feature>
<dbReference type="GO" id="GO:0005634">
    <property type="term" value="C:nucleus"/>
    <property type="evidence" value="ECO:0007669"/>
    <property type="project" value="UniProtKB-SubCell"/>
</dbReference>
<dbReference type="Gramene" id="LPERR03G08390.1">
    <property type="protein sequence ID" value="LPERR03G08390.1"/>
    <property type="gene ID" value="LPERR03G08390"/>
</dbReference>
<keyword evidence="4" id="KW-0539">Nucleus</keyword>
<dbReference type="eggNOG" id="ENOG502QSEQ">
    <property type="taxonomic scope" value="Eukaryota"/>
</dbReference>
<dbReference type="Proteomes" id="UP000032180">
    <property type="component" value="Chromosome 3"/>
</dbReference>
<dbReference type="STRING" id="77586.A0A0D9VRJ6"/>
<accession>A0A0D9VRJ6</accession>
<evidence type="ECO:0000259" key="7">
    <source>
        <dbReference type="PROSITE" id="PS51879"/>
    </source>
</evidence>
<dbReference type="PANTHER" id="PTHR32263">
    <property type="entry name" value="INACTIVE POLY [ADP-RIBOSE] POLYMERASE SRO4-RELATED"/>
    <property type="match status" value="1"/>
</dbReference>
<keyword evidence="9" id="KW-1185">Reference proteome</keyword>
<proteinExistence type="predicted"/>
<dbReference type="Gene3D" id="3.90.228.10">
    <property type="match status" value="1"/>
</dbReference>
<dbReference type="AlphaFoldDB" id="A0A0D9VRJ6"/>
<name>A0A0D9VRJ6_9ORYZ</name>
<evidence type="ECO:0000313" key="8">
    <source>
        <dbReference type="EnsemblPlants" id="LPERR03G08390.1"/>
    </source>
</evidence>
<comment type="subcellular location">
    <subcellularLocation>
        <location evidence="1">Nucleus</location>
    </subcellularLocation>
</comment>
<feature type="region of interest" description="Disordered" evidence="5">
    <location>
        <begin position="116"/>
        <end position="180"/>
    </location>
</feature>
<reference evidence="9" key="2">
    <citation type="submission" date="2013-12" db="EMBL/GenBank/DDBJ databases">
        <authorList>
            <person name="Yu Y."/>
            <person name="Lee S."/>
            <person name="de Baynast K."/>
            <person name="Wissotski M."/>
            <person name="Liu L."/>
            <person name="Talag J."/>
            <person name="Goicoechea J."/>
            <person name="Angelova A."/>
            <person name="Jetty R."/>
            <person name="Kudrna D."/>
            <person name="Golser W."/>
            <person name="Rivera L."/>
            <person name="Zhang J."/>
            <person name="Wing R."/>
        </authorList>
    </citation>
    <scope>NUCLEOTIDE SEQUENCE</scope>
</reference>
<dbReference type="PANTHER" id="PTHR32263:SF19">
    <property type="entry name" value="OS03G0230300 PROTEIN"/>
    <property type="match status" value="1"/>
</dbReference>
<dbReference type="InterPro" id="IPR012317">
    <property type="entry name" value="Poly(ADP-ribose)pol_cat_dom"/>
</dbReference>
<dbReference type="PROSITE" id="PS51879">
    <property type="entry name" value="RST"/>
    <property type="match status" value="1"/>
</dbReference>
<dbReference type="InterPro" id="IPR057823">
    <property type="entry name" value="WWE_RCD1"/>
</dbReference>
<dbReference type="HOGENOM" id="CLU_027033_1_0_1"/>
<evidence type="ECO:0000256" key="5">
    <source>
        <dbReference type="SAM" id="MobiDB-lite"/>
    </source>
</evidence>
<sequence length="456" mass="49577">MDFSGDVKPVIMRRPSAAAVHGGEVLSPLLRGWREFRRSGAPARFLCFEGGAWADVAGEAAAQLRRAFLEGKTVAEAACGGRVFLFDFLRMARIDEDTAEEAALGWIDERGACFFPAPEAEEGGGRKRKRDEAGSEMKGAEDGDEDEASSGVEERSGESPEAAATAADESGRKKARGMSWGKAVRLDETDKFYRVVEKLFLSRMAPVVAAAAITAVHKVAQGHRARAFHLQGQLLAAARGDDGGSNAKFAWYGAPAADVAAAVEHGFGRTNGWLLGGRAHGDGVHLSPPQHPYASAMLTKPDENGEAHIVLCRVLMGRPEAVPAGSPQFHPSSDNYDSAVDNLENPRWYVVWSTDMNTRILPEYVVSFKCPNLQMGGSLGSASKMKKPSPAATRDMFPMLLTEIQRFVPSPKLQTLQRTYNCFKRGQMKKDQFIRFLRSSIGDKVLTTVAKKLRGY</sequence>
<protein>
    <recommendedName>
        <fullName evidence="10">Poly [ADP-ribose] polymerase</fullName>
    </recommendedName>
</protein>
<dbReference type="GO" id="GO:0003950">
    <property type="term" value="F:NAD+ poly-ADP-ribosyltransferase activity"/>
    <property type="evidence" value="ECO:0007669"/>
    <property type="project" value="InterPro"/>
</dbReference>
<evidence type="ECO:0000256" key="3">
    <source>
        <dbReference type="ARBA" id="ARBA00023016"/>
    </source>
</evidence>
<dbReference type="Pfam" id="PF12174">
    <property type="entry name" value="RST"/>
    <property type="match status" value="1"/>
</dbReference>
<dbReference type="InterPro" id="IPR022003">
    <property type="entry name" value="RST"/>
</dbReference>
<reference evidence="8" key="3">
    <citation type="submission" date="2015-04" db="UniProtKB">
        <authorList>
            <consortium name="EnsemblPlants"/>
        </authorList>
    </citation>
    <scope>IDENTIFICATION</scope>
</reference>
<organism evidence="8 9">
    <name type="scientific">Leersia perrieri</name>
    <dbReference type="NCBI Taxonomy" id="77586"/>
    <lineage>
        <taxon>Eukaryota</taxon>
        <taxon>Viridiplantae</taxon>
        <taxon>Streptophyta</taxon>
        <taxon>Embryophyta</taxon>
        <taxon>Tracheophyta</taxon>
        <taxon>Spermatophyta</taxon>
        <taxon>Magnoliopsida</taxon>
        <taxon>Liliopsida</taxon>
        <taxon>Poales</taxon>
        <taxon>Poaceae</taxon>
        <taxon>BOP clade</taxon>
        <taxon>Oryzoideae</taxon>
        <taxon>Oryzeae</taxon>
        <taxon>Oryzinae</taxon>
        <taxon>Leersia</taxon>
    </lineage>
</organism>
<dbReference type="Pfam" id="PF23467">
    <property type="entry name" value="WWE_5"/>
    <property type="match status" value="1"/>
</dbReference>
<reference evidence="8 9" key="1">
    <citation type="submission" date="2012-08" db="EMBL/GenBank/DDBJ databases">
        <title>Oryza genome evolution.</title>
        <authorList>
            <person name="Wing R.A."/>
        </authorList>
    </citation>
    <scope>NUCLEOTIDE SEQUENCE</scope>
</reference>
<evidence type="ECO:0000256" key="1">
    <source>
        <dbReference type="ARBA" id="ARBA00004123"/>
    </source>
</evidence>
<evidence type="ECO:0000256" key="4">
    <source>
        <dbReference type="ARBA" id="ARBA00023242"/>
    </source>
</evidence>
<dbReference type="EnsemblPlants" id="LPERR03G08390.1">
    <property type="protein sequence ID" value="LPERR03G08390.1"/>
    <property type="gene ID" value="LPERR03G08390"/>
</dbReference>
<evidence type="ECO:0000256" key="2">
    <source>
        <dbReference type="ARBA" id="ARBA00022473"/>
    </source>
</evidence>
<evidence type="ECO:0000313" key="9">
    <source>
        <dbReference type="Proteomes" id="UP000032180"/>
    </source>
</evidence>
<evidence type="ECO:0000259" key="6">
    <source>
        <dbReference type="PROSITE" id="PS51059"/>
    </source>
</evidence>
<dbReference type="PROSITE" id="PS51059">
    <property type="entry name" value="PARP_CATALYTIC"/>
    <property type="match status" value="1"/>
</dbReference>
<keyword evidence="3" id="KW-0346">Stress response</keyword>